<name>A0AA40KFY8_9HYME</name>
<evidence type="ECO:0008006" key="4">
    <source>
        <dbReference type="Google" id="ProtNLM"/>
    </source>
</evidence>
<organism evidence="2 3">
    <name type="scientific">Melipona bicolor</name>
    <dbReference type="NCBI Taxonomy" id="60889"/>
    <lineage>
        <taxon>Eukaryota</taxon>
        <taxon>Metazoa</taxon>
        <taxon>Ecdysozoa</taxon>
        <taxon>Arthropoda</taxon>
        <taxon>Hexapoda</taxon>
        <taxon>Insecta</taxon>
        <taxon>Pterygota</taxon>
        <taxon>Neoptera</taxon>
        <taxon>Endopterygota</taxon>
        <taxon>Hymenoptera</taxon>
        <taxon>Apocrita</taxon>
        <taxon>Aculeata</taxon>
        <taxon>Apoidea</taxon>
        <taxon>Anthophila</taxon>
        <taxon>Apidae</taxon>
        <taxon>Melipona</taxon>
    </lineage>
</organism>
<dbReference type="Gene3D" id="2.60.40.790">
    <property type="match status" value="1"/>
</dbReference>
<dbReference type="Proteomes" id="UP001177670">
    <property type="component" value="Unassembled WGS sequence"/>
</dbReference>
<evidence type="ECO:0000256" key="1">
    <source>
        <dbReference type="SAM" id="MobiDB-lite"/>
    </source>
</evidence>
<feature type="region of interest" description="Disordered" evidence="1">
    <location>
        <begin position="24"/>
        <end position="90"/>
    </location>
</feature>
<sequence length="136" mass="15153">MKLITLAPEWKNVFYIALQVETPSRHHTSTSEHRTSTTSKTEGWDKVDPAAPPKRSAFDSFKSTTTQSSTQNSSSLSPQHDSAWLDGLNSPLIQDEGDSKMLKLRFDVSQYTPEEIVVKTVDNKLLVSTLSRSSPD</sequence>
<evidence type="ECO:0000313" key="2">
    <source>
        <dbReference type="EMBL" id="KAK1118916.1"/>
    </source>
</evidence>
<keyword evidence="3" id="KW-1185">Reference proteome</keyword>
<evidence type="ECO:0000313" key="3">
    <source>
        <dbReference type="Proteomes" id="UP001177670"/>
    </source>
</evidence>
<dbReference type="InterPro" id="IPR008978">
    <property type="entry name" value="HSP20-like_chaperone"/>
</dbReference>
<dbReference type="EMBL" id="JAHYIQ010000040">
    <property type="protein sequence ID" value="KAK1118916.1"/>
    <property type="molecule type" value="Genomic_DNA"/>
</dbReference>
<reference evidence="2" key="1">
    <citation type="submission" date="2021-10" db="EMBL/GenBank/DDBJ databases">
        <title>Melipona bicolor Genome sequencing and assembly.</title>
        <authorList>
            <person name="Araujo N.S."/>
            <person name="Arias M.C."/>
        </authorList>
    </citation>
    <scope>NUCLEOTIDE SEQUENCE</scope>
    <source>
        <strain evidence="2">USP_2M_L1-L4_2017</strain>
        <tissue evidence="2">Whole body</tissue>
    </source>
</reference>
<gene>
    <name evidence="2" type="ORF">K0M31_014685</name>
</gene>
<comment type="caution">
    <text evidence="2">The sequence shown here is derived from an EMBL/GenBank/DDBJ whole genome shotgun (WGS) entry which is preliminary data.</text>
</comment>
<dbReference type="AlphaFoldDB" id="A0AA40KFY8"/>
<proteinExistence type="predicted"/>
<accession>A0AA40KFY8</accession>
<protein>
    <recommendedName>
        <fullName evidence="4">Heat shock protein beta-1</fullName>
    </recommendedName>
</protein>
<feature type="compositionally biased region" description="Low complexity" evidence="1">
    <location>
        <begin position="63"/>
        <end position="77"/>
    </location>
</feature>